<accession>A0AAF0YKP0</accession>
<keyword evidence="1" id="KW-0694">RNA-binding</keyword>
<dbReference type="GO" id="GO:0003723">
    <property type="term" value="F:RNA binding"/>
    <property type="evidence" value="ECO:0007669"/>
    <property type="project" value="UniProtKB-UniRule"/>
</dbReference>
<feature type="compositionally biased region" description="Polar residues" evidence="2">
    <location>
        <begin position="213"/>
        <end position="227"/>
    </location>
</feature>
<dbReference type="Gene3D" id="3.30.70.330">
    <property type="match status" value="1"/>
</dbReference>
<dbReference type="AlphaFoldDB" id="A0AAF0YKP0"/>
<dbReference type="Pfam" id="PF00076">
    <property type="entry name" value="RRM_1"/>
    <property type="match status" value="1"/>
</dbReference>
<dbReference type="GO" id="GO:0071011">
    <property type="term" value="C:precatalytic spliceosome"/>
    <property type="evidence" value="ECO:0007669"/>
    <property type="project" value="TreeGrafter"/>
</dbReference>
<dbReference type="GO" id="GO:0048026">
    <property type="term" value="P:positive regulation of mRNA splicing, via spliceosome"/>
    <property type="evidence" value="ECO:0007669"/>
    <property type="project" value="TreeGrafter"/>
</dbReference>
<proteinExistence type="predicted"/>
<dbReference type="InterPro" id="IPR035979">
    <property type="entry name" value="RBD_domain_sf"/>
</dbReference>
<evidence type="ECO:0000256" key="1">
    <source>
        <dbReference type="PROSITE-ProRule" id="PRU00176"/>
    </source>
</evidence>
<feature type="region of interest" description="Disordered" evidence="2">
    <location>
        <begin position="201"/>
        <end position="280"/>
    </location>
</feature>
<name>A0AAF0YKP0_9TREE</name>
<keyword evidence="5" id="KW-1185">Reference proteome</keyword>
<gene>
    <name evidence="4" type="primary">pab1_1</name>
    <name evidence="4" type="ORF">LOC62_07G009326</name>
</gene>
<sequence>MVNSYTPYPSLPPVNYRDQPSPVIDQSTMSRPHPFIGQPIIFLSAIPPGVHENDLIDVLQRDGITSVSVNIHDAVPYNERVWPDVYYDWMPRNGTLQFHHLHEGQYVQAGTSGPSRPYGQIDFCNLLVKNLDSDISGHYLGEMFNQLGRVTNARVMRDDQGRSRGFGFVAFMTAAEAAHALEKMNNTQFGSQRITVQYHQHRKGAGPKPNRRFSANATTPDSHNITAMGSPRGGRFGSPRPPLPLLGETNRNRKQSKDGSIEGAVMKKNNGDKVPQPKRSPAELDARLRAEIARIDPTDAGTIMAIMKASFQNGDLERCLESKALLVTHYGTAKKMLARHHQTEHKPTPVSPEKNEEDSKTQSMPPPPEESPKIEVKMDVRPASAAPRVEPSKPVTVAVDKLSLPALSSMSAEGIVNILKGPDGDALLKNLGVVKAPRPDPPGSPDWTQDLASKSPAERKVLICRQMCMVVDNKSIGGKSKAMKIARDIVNAESNEQALCQLVRYPAILQAKFFALAQKSFASASTWV</sequence>
<dbReference type="PANTHER" id="PTHR48030:SF3">
    <property type="entry name" value="SPLICING FACTOR 3B SUBUNIT 4"/>
    <property type="match status" value="1"/>
</dbReference>
<dbReference type="SMART" id="SM00360">
    <property type="entry name" value="RRM"/>
    <property type="match status" value="1"/>
</dbReference>
<dbReference type="PROSITE" id="PS50102">
    <property type="entry name" value="RRM"/>
    <property type="match status" value="1"/>
</dbReference>
<feature type="region of interest" description="Disordered" evidence="2">
    <location>
        <begin position="1"/>
        <end position="29"/>
    </location>
</feature>
<dbReference type="InterPro" id="IPR052084">
    <property type="entry name" value="SF3B4_spliceosome_assoc"/>
</dbReference>
<evidence type="ECO:0000313" key="4">
    <source>
        <dbReference type="EMBL" id="WOO85839.1"/>
    </source>
</evidence>
<protein>
    <submittedName>
        <fullName evidence="4">Polyadenylate-binding protein, cytoplasmic and nuclear</fullName>
    </submittedName>
</protein>
<dbReference type="RefSeq" id="XP_062631865.1">
    <property type="nucleotide sequence ID" value="XM_062775881.1"/>
</dbReference>
<evidence type="ECO:0000256" key="2">
    <source>
        <dbReference type="SAM" id="MobiDB-lite"/>
    </source>
</evidence>
<feature type="compositionally biased region" description="Basic residues" evidence="2">
    <location>
        <begin position="201"/>
        <end position="211"/>
    </location>
</feature>
<dbReference type="PANTHER" id="PTHR48030">
    <property type="entry name" value="SPLICING FACTOR 3B SUBUNIT 4"/>
    <property type="match status" value="1"/>
</dbReference>
<reference evidence="4" key="1">
    <citation type="submission" date="2023-10" db="EMBL/GenBank/DDBJ databases">
        <authorList>
            <person name="Noh H."/>
        </authorList>
    </citation>
    <scope>NUCLEOTIDE SEQUENCE</scope>
    <source>
        <strain evidence="4">DUCC4014</strain>
    </source>
</reference>
<dbReference type="EMBL" id="CP086720">
    <property type="protein sequence ID" value="WOO85839.1"/>
    <property type="molecule type" value="Genomic_DNA"/>
</dbReference>
<feature type="region of interest" description="Disordered" evidence="2">
    <location>
        <begin position="337"/>
        <end position="375"/>
    </location>
</feature>
<organism evidence="4 5">
    <name type="scientific">Vanrija pseudolonga</name>
    <dbReference type="NCBI Taxonomy" id="143232"/>
    <lineage>
        <taxon>Eukaryota</taxon>
        <taxon>Fungi</taxon>
        <taxon>Dikarya</taxon>
        <taxon>Basidiomycota</taxon>
        <taxon>Agaricomycotina</taxon>
        <taxon>Tremellomycetes</taxon>
        <taxon>Trichosporonales</taxon>
        <taxon>Trichosporonaceae</taxon>
        <taxon>Vanrija</taxon>
    </lineage>
</organism>
<feature type="domain" description="RRM" evidence="3">
    <location>
        <begin position="124"/>
        <end position="201"/>
    </location>
</feature>
<evidence type="ECO:0000259" key="3">
    <source>
        <dbReference type="PROSITE" id="PS50102"/>
    </source>
</evidence>
<dbReference type="SUPFAM" id="SSF54928">
    <property type="entry name" value="RNA-binding domain, RBD"/>
    <property type="match status" value="1"/>
</dbReference>
<dbReference type="Proteomes" id="UP000827549">
    <property type="component" value="Chromosome 7"/>
</dbReference>
<evidence type="ECO:0000313" key="5">
    <source>
        <dbReference type="Proteomes" id="UP000827549"/>
    </source>
</evidence>
<dbReference type="GeneID" id="87812489"/>
<dbReference type="InterPro" id="IPR000504">
    <property type="entry name" value="RRM_dom"/>
</dbReference>
<dbReference type="InterPro" id="IPR012677">
    <property type="entry name" value="Nucleotide-bd_a/b_plait_sf"/>
</dbReference>
<dbReference type="GO" id="GO:0005730">
    <property type="term" value="C:nucleolus"/>
    <property type="evidence" value="ECO:0007669"/>
    <property type="project" value="TreeGrafter"/>
</dbReference>